<proteinExistence type="inferred from homology"/>
<comment type="similarity">
    <text evidence="1 3">Belongs to the TPP enzyme family.</text>
</comment>
<keyword evidence="2 3" id="KW-0786">Thiamine pyrophosphate</keyword>
<reference evidence="7" key="1">
    <citation type="submission" date="2021-02" db="EMBL/GenBank/DDBJ databases">
        <title>Genome sequence of Rhodospirillales sp. strain TMPK1 isolated from soil.</title>
        <authorList>
            <person name="Nakai R."/>
            <person name="Kusada H."/>
            <person name="Tamaki H."/>
        </authorList>
    </citation>
    <scope>NUCLEOTIDE SEQUENCE</scope>
    <source>
        <strain evidence="7">TMPK1</strain>
    </source>
</reference>
<dbReference type="GO" id="GO:0009099">
    <property type="term" value="P:L-valine biosynthetic process"/>
    <property type="evidence" value="ECO:0007669"/>
    <property type="project" value="TreeGrafter"/>
</dbReference>
<dbReference type="CDD" id="cd02015">
    <property type="entry name" value="TPP_AHAS"/>
    <property type="match status" value="1"/>
</dbReference>
<accession>A0A8S8XBT3</accession>
<feature type="domain" description="Thiamine pyrophosphate enzyme TPP-binding" evidence="5">
    <location>
        <begin position="391"/>
        <end position="539"/>
    </location>
</feature>
<dbReference type="SUPFAM" id="SSF52467">
    <property type="entry name" value="DHS-like NAD/FAD-binding domain"/>
    <property type="match status" value="1"/>
</dbReference>
<protein>
    <submittedName>
        <fullName evidence="7">Acetolactate synthase</fullName>
    </submittedName>
</protein>
<evidence type="ECO:0000259" key="6">
    <source>
        <dbReference type="Pfam" id="PF02776"/>
    </source>
</evidence>
<dbReference type="Proteomes" id="UP000681075">
    <property type="component" value="Unassembled WGS sequence"/>
</dbReference>
<feature type="domain" description="Thiamine pyrophosphate enzyme N-terminal TPP-binding" evidence="6">
    <location>
        <begin position="5"/>
        <end position="123"/>
    </location>
</feature>
<dbReference type="InterPro" id="IPR029035">
    <property type="entry name" value="DHS-like_NAD/FAD-binding_dom"/>
</dbReference>
<dbReference type="SUPFAM" id="SSF52518">
    <property type="entry name" value="Thiamin diphosphate-binding fold (THDP-binding)"/>
    <property type="match status" value="2"/>
</dbReference>
<dbReference type="GO" id="GO:0003984">
    <property type="term" value="F:acetolactate synthase activity"/>
    <property type="evidence" value="ECO:0007669"/>
    <property type="project" value="TreeGrafter"/>
</dbReference>
<dbReference type="AlphaFoldDB" id="A0A8S8XBT3"/>
<comment type="caution">
    <text evidence="7">The sequence shown here is derived from an EMBL/GenBank/DDBJ whole genome shotgun (WGS) entry which is preliminary data.</text>
</comment>
<dbReference type="GO" id="GO:0000287">
    <property type="term" value="F:magnesium ion binding"/>
    <property type="evidence" value="ECO:0007669"/>
    <property type="project" value="InterPro"/>
</dbReference>
<keyword evidence="8" id="KW-1185">Reference proteome</keyword>
<dbReference type="GO" id="GO:0005948">
    <property type="term" value="C:acetolactate synthase complex"/>
    <property type="evidence" value="ECO:0007669"/>
    <property type="project" value="TreeGrafter"/>
</dbReference>
<evidence type="ECO:0000256" key="2">
    <source>
        <dbReference type="ARBA" id="ARBA00023052"/>
    </source>
</evidence>
<dbReference type="Gene3D" id="3.40.50.1220">
    <property type="entry name" value="TPP-binding domain"/>
    <property type="match status" value="1"/>
</dbReference>
<organism evidence="7 8">
    <name type="scientific">Roseiterribacter gracilis</name>
    <dbReference type="NCBI Taxonomy" id="2812848"/>
    <lineage>
        <taxon>Bacteria</taxon>
        <taxon>Pseudomonadati</taxon>
        <taxon>Pseudomonadota</taxon>
        <taxon>Alphaproteobacteria</taxon>
        <taxon>Rhodospirillales</taxon>
        <taxon>Roseiterribacteraceae</taxon>
        <taxon>Roseiterribacter</taxon>
    </lineage>
</organism>
<evidence type="ECO:0000313" key="8">
    <source>
        <dbReference type="Proteomes" id="UP000681075"/>
    </source>
</evidence>
<dbReference type="InterPro" id="IPR012001">
    <property type="entry name" value="Thiamin_PyroP_enz_TPP-bd_dom"/>
</dbReference>
<evidence type="ECO:0000313" key="7">
    <source>
        <dbReference type="EMBL" id="GIL41468.1"/>
    </source>
</evidence>
<dbReference type="GO" id="GO:0030976">
    <property type="term" value="F:thiamine pyrophosphate binding"/>
    <property type="evidence" value="ECO:0007669"/>
    <property type="project" value="InterPro"/>
</dbReference>
<dbReference type="FunFam" id="3.40.50.970:FF:000007">
    <property type="entry name" value="Acetolactate synthase"/>
    <property type="match status" value="1"/>
</dbReference>
<dbReference type="GO" id="GO:0050660">
    <property type="term" value="F:flavin adenine dinucleotide binding"/>
    <property type="evidence" value="ECO:0007669"/>
    <property type="project" value="TreeGrafter"/>
</dbReference>
<dbReference type="PROSITE" id="PS00187">
    <property type="entry name" value="TPP_ENZYMES"/>
    <property type="match status" value="1"/>
</dbReference>
<evidence type="ECO:0000259" key="4">
    <source>
        <dbReference type="Pfam" id="PF00205"/>
    </source>
</evidence>
<evidence type="ECO:0000256" key="1">
    <source>
        <dbReference type="ARBA" id="ARBA00007812"/>
    </source>
</evidence>
<evidence type="ECO:0000259" key="5">
    <source>
        <dbReference type="Pfam" id="PF02775"/>
    </source>
</evidence>
<dbReference type="InterPro" id="IPR012000">
    <property type="entry name" value="Thiamin_PyroP_enz_cen_dom"/>
</dbReference>
<dbReference type="Pfam" id="PF00205">
    <property type="entry name" value="TPP_enzyme_M"/>
    <property type="match status" value="1"/>
</dbReference>
<dbReference type="Pfam" id="PF02775">
    <property type="entry name" value="TPP_enzyme_C"/>
    <property type="match status" value="1"/>
</dbReference>
<dbReference type="Pfam" id="PF02776">
    <property type="entry name" value="TPP_enzyme_N"/>
    <property type="match status" value="1"/>
</dbReference>
<dbReference type="GO" id="GO:0009097">
    <property type="term" value="P:isoleucine biosynthetic process"/>
    <property type="evidence" value="ECO:0007669"/>
    <property type="project" value="TreeGrafter"/>
</dbReference>
<gene>
    <name evidence="7" type="ORF">TMPK1_37050</name>
</gene>
<dbReference type="InterPro" id="IPR045229">
    <property type="entry name" value="TPP_enz"/>
</dbReference>
<dbReference type="EMBL" id="BOPV01000001">
    <property type="protein sequence ID" value="GIL41468.1"/>
    <property type="molecule type" value="Genomic_DNA"/>
</dbReference>
<dbReference type="PANTHER" id="PTHR18968">
    <property type="entry name" value="THIAMINE PYROPHOSPHATE ENZYMES"/>
    <property type="match status" value="1"/>
</dbReference>
<dbReference type="InterPro" id="IPR011766">
    <property type="entry name" value="TPP_enzyme_TPP-bd"/>
</dbReference>
<dbReference type="InterPro" id="IPR039368">
    <property type="entry name" value="AHAS_TPP"/>
</dbReference>
<dbReference type="InterPro" id="IPR029061">
    <property type="entry name" value="THDP-binding"/>
</dbReference>
<evidence type="ECO:0000256" key="3">
    <source>
        <dbReference type="RuleBase" id="RU362132"/>
    </source>
</evidence>
<sequence>MDRVGADLVAEAVVALDARPVWLFPGGTIAPVIDALVRRDVPYLCTRHEQAAGYGAIAATRVLGRPQVVLVSSGPGVTNLVTAIADAYFDGIPLLVLTGQVGTGDLRGDRPIRQRGFQEVDTVGLLRPIAKQVFQPHDETQLRSALAEALVTISSGRPGPVVIDLPMNVQRGVVGDAPLALTKTTTKTQIDADTVAAIAQALKQASRPIVLAGAGVVTSGAEEELRALIDRAPMAVTQSLPALGAFPTSHDLSLGFHGHTGTQYAGRALSEADFILVVGSRLDLRQTGTMVDKFGQSATVARIEIDPGEGANPRVRVDLTVQADARLGLAALRTALDGANLPDWSSWHAQIAGWKKEFALPTGRAGALTPQRVVETADRVTRGRRTIVTSGVGSHQQWAARHFTYDRPTRQWSTSAGHGAMGYDLPAAVGAQVAAPDALVLCFVGDGSLQMNIQELATVAERKLPLKIIVLDNHRFGIVSQFQKLNWGTDPSCGDKYNPDFAAIAKAYGLTSFTVEALDTLEATLTRAVATDGPVLVHCLVEKHEDISPMLLAGQGLDAMWHADA</sequence>
<dbReference type="Gene3D" id="3.40.50.970">
    <property type="match status" value="2"/>
</dbReference>
<dbReference type="CDD" id="cd07035">
    <property type="entry name" value="TPP_PYR_POX_like"/>
    <property type="match status" value="1"/>
</dbReference>
<dbReference type="RefSeq" id="WP_420244954.1">
    <property type="nucleotide sequence ID" value="NZ_BOPV01000001.1"/>
</dbReference>
<name>A0A8S8XBT3_9PROT</name>
<dbReference type="InterPro" id="IPR000399">
    <property type="entry name" value="TPP-bd_CS"/>
</dbReference>
<feature type="domain" description="Thiamine pyrophosphate enzyme central" evidence="4">
    <location>
        <begin position="195"/>
        <end position="332"/>
    </location>
</feature>
<dbReference type="PANTHER" id="PTHR18968:SF142">
    <property type="entry name" value="ACETOLACTATE SYNTHASE"/>
    <property type="match status" value="1"/>
</dbReference>